<reference evidence="1 2" key="2">
    <citation type="submission" date="2019-08" db="EMBL/GenBank/DDBJ databases">
        <authorList>
            <person name="Henke P."/>
        </authorList>
    </citation>
    <scope>NUCLEOTIDE SEQUENCE [LARGE SCALE GENOMIC DNA]</scope>
    <source>
        <strain evidence="1">Phe10_nw2017</strain>
    </source>
</reference>
<protein>
    <submittedName>
        <fullName evidence="1">Uncharacterized protein</fullName>
    </submittedName>
</protein>
<organism evidence="1 2">
    <name type="scientific">Planctomyces bekefii</name>
    <dbReference type="NCBI Taxonomy" id="1653850"/>
    <lineage>
        <taxon>Bacteria</taxon>
        <taxon>Pseudomonadati</taxon>
        <taxon>Planctomycetota</taxon>
        <taxon>Planctomycetia</taxon>
        <taxon>Planctomycetales</taxon>
        <taxon>Planctomycetaceae</taxon>
        <taxon>Planctomyces</taxon>
    </lineage>
</organism>
<accession>A0A5C6LZ21</accession>
<proteinExistence type="predicted"/>
<name>A0A5C6LZ21_9PLAN</name>
<evidence type="ECO:0000313" key="1">
    <source>
        <dbReference type="EMBL" id="TWW07890.1"/>
    </source>
</evidence>
<keyword evidence="2" id="KW-1185">Reference proteome</keyword>
<reference evidence="1 2" key="1">
    <citation type="submission" date="2019-08" db="EMBL/GenBank/DDBJ databases">
        <title>100 year-old enigma solved: identification of Planctomyces bekefii, the type genus and species of the phylum Planctomycetes.</title>
        <authorList>
            <person name="Svetlana D.N."/>
            <person name="Overmann J."/>
        </authorList>
    </citation>
    <scope>NUCLEOTIDE SEQUENCE [LARGE SCALE GENOMIC DNA]</scope>
    <source>
        <strain evidence="1">Phe10_nw2017</strain>
    </source>
</reference>
<dbReference type="Proteomes" id="UP000321083">
    <property type="component" value="Unassembled WGS sequence"/>
</dbReference>
<comment type="caution">
    <text evidence="1">The sequence shown here is derived from an EMBL/GenBank/DDBJ whole genome shotgun (WGS) entry which is preliminary data.</text>
</comment>
<sequence length="268" mass="29749">MTAADTNYDILPGDWWLIRQCNLNTQSVLRPRRRRGVATVKSRQLTMAELSETAAKLCFRLHSMYLQGVPCLLKELQQDSLPAAQYMARIREINRRLDLGGKRIEKLKQGRDVQRFTVDQIYKLAVLQGVPEPAPCVLEWGAVLTWLLLHLGSHPVDAGGTVGIPGGTVPLECVIYAACAMCLIEPIGPKKDSGAAQDGAAGLSSATWQRQALEACEQYLSRPRLLLGQADFVSLSAFLEDDPAEVFRTAQRCSERLRPLLIRLGVRR</sequence>
<gene>
    <name evidence="1" type="ORF">E3A20_29810</name>
</gene>
<evidence type="ECO:0000313" key="2">
    <source>
        <dbReference type="Proteomes" id="UP000321083"/>
    </source>
</evidence>
<dbReference type="AlphaFoldDB" id="A0A5C6LZ21"/>
<dbReference type="EMBL" id="SRHE01000958">
    <property type="protein sequence ID" value="TWW07890.1"/>
    <property type="molecule type" value="Genomic_DNA"/>
</dbReference>